<dbReference type="PANTHER" id="PTHR24060">
    <property type="entry name" value="METABOTROPIC GLUTAMATE RECEPTOR"/>
    <property type="match status" value="1"/>
</dbReference>
<feature type="transmembrane region" description="Helical" evidence="10">
    <location>
        <begin position="627"/>
        <end position="649"/>
    </location>
</feature>
<accession>A0ABM4BLM6</accession>
<organism evidence="13 14">
    <name type="scientific">Hydra vulgaris</name>
    <name type="common">Hydra</name>
    <name type="synonym">Hydra attenuata</name>
    <dbReference type="NCBI Taxonomy" id="6087"/>
    <lineage>
        <taxon>Eukaryota</taxon>
        <taxon>Metazoa</taxon>
        <taxon>Cnidaria</taxon>
        <taxon>Hydrozoa</taxon>
        <taxon>Hydroidolina</taxon>
        <taxon>Anthoathecata</taxon>
        <taxon>Aplanulata</taxon>
        <taxon>Hydridae</taxon>
        <taxon>Hydra</taxon>
    </lineage>
</organism>
<keyword evidence="13" id="KW-1185">Reference proteome</keyword>
<evidence type="ECO:0000256" key="6">
    <source>
        <dbReference type="ARBA" id="ARBA00023136"/>
    </source>
</evidence>
<keyword evidence="7 14" id="KW-0675">Receptor</keyword>
<evidence type="ECO:0000256" key="8">
    <source>
        <dbReference type="ARBA" id="ARBA00023180"/>
    </source>
</evidence>
<feature type="chain" id="PRO_5045942007" evidence="11">
    <location>
        <begin position="24"/>
        <end position="847"/>
    </location>
</feature>
<keyword evidence="9" id="KW-0807">Transducer</keyword>
<keyword evidence="6 10" id="KW-0472">Membrane</keyword>
<feature type="domain" description="G-protein coupled receptors family 3 profile" evidence="12">
    <location>
        <begin position="557"/>
        <end position="835"/>
    </location>
</feature>
<keyword evidence="4 10" id="KW-1133">Transmembrane helix</keyword>
<evidence type="ECO:0000259" key="12">
    <source>
        <dbReference type="PROSITE" id="PS50259"/>
    </source>
</evidence>
<dbReference type="InterPro" id="IPR028082">
    <property type="entry name" value="Peripla_BP_I"/>
</dbReference>
<dbReference type="Gene3D" id="2.10.50.30">
    <property type="entry name" value="GPCR, family 3, nine cysteines domain"/>
    <property type="match status" value="1"/>
</dbReference>
<evidence type="ECO:0000256" key="11">
    <source>
        <dbReference type="SAM" id="SignalP"/>
    </source>
</evidence>
<dbReference type="InterPro" id="IPR050726">
    <property type="entry name" value="mGluR"/>
</dbReference>
<dbReference type="GeneID" id="105846088"/>
<keyword evidence="2" id="KW-1003">Cell membrane</keyword>
<evidence type="ECO:0000256" key="1">
    <source>
        <dbReference type="ARBA" id="ARBA00004651"/>
    </source>
</evidence>
<dbReference type="PRINTS" id="PR00248">
    <property type="entry name" value="GPCRMGR"/>
</dbReference>
<sequence length="847" mass="96447">MSSRCKRFLVFKTLLLFLPPLTGYSGCTENIIEFSDIDNASVIIGGLFPVHYWHQNYKKYVLNKPGLLWVEAMIFAIDEINKSSFLKNKKIGYRIRDSCNNIKIAIKSALEITQSFHQYRTIVNNSICQCNLRFKKAIALVGDAASDTSTNVAAILSSTGTTQISYSATSTDLNAKLYRSFLRTILPDNIQAALITDLMVYNNWTFINVIACDDDYGRVGFSELLPRLQEKGVCTAVAEICDVKGDSNTDKIKILIKKLLLEKKANIIVLWCQRPEAVRFLKVAAELNLYNKTWIATETYGFSNEVYDINPNVVKGMLGIIPLQVFYEPFETKLKSLSPNLIYKNPWVHEYWKEKNCETSNVANCSNLSLFDLPKSKYAEVIHAVQSIARGLNSYIELENPSELNPQRLLSYVKNASFIGINNLLISYDEQGNPRAAGYSITNLKTDNNKKLFWDVIAIWDFLSRKITFNPGKQITYPGDSVNSLQSSCKEKCKPGYFALLFESLCCWECVKCPKDSIQPNFGQFNCTRCTKSKIPNAIGTKCVLPKKVFIFADSKEGVIIINFSTFGCVLVIFVVFTFYRYKETPIVKASNINLSLTQLISILFTLMLPSFCVQKEITKQICFSQLLYFACFNTITVSVTFIKADFLLRIFSKSRSIRFKSKTNAHSTQYYVRIIVREFMPVAVLTFISVTLCIISLFSFPIEVNSVLTIQRDDNIQTISYCDGYYNSILFLMITFVVLIAFVCGVYAFKARNMPDTHNEAQLTCLATFLYVISWLIFIPLYLSTSNQQQKLVVWCLMSNTSTICLFLVVYSPKIYFIFFRARENTGVSFRAKITHFMFTNLAFEP</sequence>
<dbReference type="InterPro" id="IPR000337">
    <property type="entry name" value="GPCR_3"/>
</dbReference>
<dbReference type="Pfam" id="PF00003">
    <property type="entry name" value="7tm_3"/>
    <property type="match status" value="1"/>
</dbReference>
<feature type="transmembrane region" description="Helical" evidence="10">
    <location>
        <begin position="730"/>
        <end position="750"/>
    </location>
</feature>
<dbReference type="CDD" id="cd13953">
    <property type="entry name" value="7tm_classC_mGluR-like"/>
    <property type="match status" value="1"/>
</dbReference>
<keyword evidence="8" id="KW-0325">Glycoprotein</keyword>
<feature type="transmembrane region" description="Helical" evidence="10">
    <location>
        <begin position="793"/>
        <end position="812"/>
    </location>
</feature>
<proteinExistence type="predicted"/>
<protein>
    <submittedName>
        <fullName evidence="14">Extracellular calcium-sensing receptor</fullName>
    </submittedName>
</protein>
<evidence type="ECO:0000256" key="10">
    <source>
        <dbReference type="SAM" id="Phobius"/>
    </source>
</evidence>
<keyword evidence="3 10" id="KW-0812">Transmembrane</keyword>
<evidence type="ECO:0000313" key="14">
    <source>
        <dbReference type="RefSeq" id="XP_065649974.1"/>
    </source>
</evidence>
<dbReference type="Pfam" id="PF01094">
    <property type="entry name" value="ANF_receptor"/>
    <property type="match status" value="1"/>
</dbReference>
<dbReference type="InterPro" id="IPR001828">
    <property type="entry name" value="ANF_lig-bd_rcpt"/>
</dbReference>
<evidence type="ECO:0000313" key="13">
    <source>
        <dbReference type="Proteomes" id="UP001652625"/>
    </source>
</evidence>
<evidence type="ECO:0000256" key="5">
    <source>
        <dbReference type="ARBA" id="ARBA00023040"/>
    </source>
</evidence>
<dbReference type="InterPro" id="IPR038550">
    <property type="entry name" value="GPCR_3_9-Cys_sf"/>
</dbReference>
<comment type="subcellular location">
    <subcellularLocation>
        <location evidence="1">Cell membrane</location>
        <topology evidence="1">Multi-pass membrane protein</topology>
    </subcellularLocation>
</comment>
<evidence type="ECO:0000256" key="4">
    <source>
        <dbReference type="ARBA" id="ARBA00022989"/>
    </source>
</evidence>
<evidence type="ECO:0000256" key="7">
    <source>
        <dbReference type="ARBA" id="ARBA00023170"/>
    </source>
</evidence>
<dbReference type="Proteomes" id="UP001652625">
    <property type="component" value="Chromosome 03"/>
</dbReference>
<reference evidence="14" key="1">
    <citation type="submission" date="2025-08" db="UniProtKB">
        <authorList>
            <consortium name="RefSeq"/>
        </authorList>
    </citation>
    <scope>IDENTIFICATION</scope>
</reference>
<dbReference type="RefSeq" id="XP_065649974.1">
    <property type="nucleotide sequence ID" value="XM_065793902.1"/>
</dbReference>
<keyword evidence="5" id="KW-0297">G-protein coupled receptor</keyword>
<evidence type="ECO:0000256" key="9">
    <source>
        <dbReference type="ARBA" id="ARBA00023224"/>
    </source>
</evidence>
<feature type="transmembrane region" description="Helical" evidence="10">
    <location>
        <begin position="680"/>
        <end position="703"/>
    </location>
</feature>
<gene>
    <name evidence="14" type="primary">LOC105846088</name>
</gene>
<feature type="transmembrane region" description="Helical" evidence="10">
    <location>
        <begin position="762"/>
        <end position="781"/>
    </location>
</feature>
<dbReference type="CDD" id="cd06350">
    <property type="entry name" value="PBP1_GPCR_family_C-like"/>
    <property type="match status" value="1"/>
</dbReference>
<evidence type="ECO:0000256" key="2">
    <source>
        <dbReference type="ARBA" id="ARBA00022475"/>
    </source>
</evidence>
<keyword evidence="11" id="KW-0732">Signal</keyword>
<feature type="signal peptide" evidence="11">
    <location>
        <begin position="1"/>
        <end position="23"/>
    </location>
</feature>
<dbReference type="InterPro" id="IPR017978">
    <property type="entry name" value="GPCR_3_C"/>
</dbReference>
<name>A0ABM4BLM6_HYDVU</name>
<feature type="transmembrane region" description="Helical" evidence="10">
    <location>
        <begin position="558"/>
        <end position="580"/>
    </location>
</feature>
<dbReference type="SUPFAM" id="SSF53822">
    <property type="entry name" value="Periplasmic binding protein-like I"/>
    <property type="match status" value="1"/>
</dbReference>
<dbReference type="PROSITE" id="PS50259">
    <property type="entry name" value="G_PROTEIN_RECEP_F3_4"/>
    <property type="match status" value="1"/>
</dbReference>
<dbReference type="Gene3D" id="3.40.50.2300">
    <property type="match status" value="2"/>
</dbReference>
<evidence type="ECO:0000256" key="3">
    <source>
        <dbReference type="ARBA" id="ARBA00022692"/>
    </source>
</evidence>
<feature type="transmembrane region" description="Helical" evidence="10">
    <location>
        <begin position="592"/>
        <end position="612"/>
    </location>
</feature>